<accession>A0A1M5GFM0</accession>
<dbReference type="Proteomes" id="UP000184164">
    <property type="component" value="Unassembled WGS sequence"/>
</dbReference>
<organism evidence="1 2">
    <name type="scientific">Mariniphaga anaerophila</name>
    <dbReference type="NCBI Taxonomy" id="1484053"/>
    <lineage>
        <taxon>Bacteria</taxon>
        <taxon>Pseudomonadati</taxon>
        <taxon>Bacteroidota</taxon>
        <taxon>Bacteroidia</taxon>
        <taxon>Marinilabiliales</taxon>
        <taxon>Prolixibacteraceae</taxon>
        <taxon>Mariniphaga</taxon>
    </lineage>
</organism>
<dbReference type="AlphaFoldDB" id="A0A1M5GFM0"/>
<name>A0A1M5GFM0_9BACT</name>
<gene>
    <name evidence="1" type="ORF">SAMN05444274_1211</name>
</gene>
<evidence type="ECO:0000313" key="1">
    <source>
        <dbReference type="EMBL" id="SHG02517.1"/>
    </source>
</evidence>
<protein>
    <submittedName>
        <fullName evidence="1">Uncharacterized protein</fullName>
    </submittedName>
</protein>
<dbReference type="EMBL" id="FQUM01000021">
    <property type="protein sequence ID" value="SHG02517.1"/>
    <property type="molecule type" value="Genomic_DNA"/>
</dbReference>
<evidence type="ECO:0000313" key="2">
    <source>
        <dbReference type="Proteomes" id="UP000184164"/>
    </source>
</evidence>
<keyword evidence="2" id="KW-1185">Reference proteome</keyword>
<sequence>MFLNFTYTAFLNFNIAYNGHLYVVGRDFWKKSCQTRRKVGEWSDLSDR</sequence>
<reference evidence="1 2" key="1">
    <citation type="submission" date="2016-11" db="EMBL/GenBank/DDBJ databases">
        <authorList>
            <person name="Jaros S."/>
            <person name="Januszkiewicz K."/>
            <person name="Wedrychowicz H."/>
        </authorList>
    </citation>
    <scope>NUCLEOTIDE SEQUENCE [LARGE SCALE GENOMIC DNA]</scope>
    <source>
        <strain evidence="1 2">DSM 26910</strain>
    </source>
</reference>
<proteinExistence type="predicted"/>